<dbReference type="InterPro" id="IPR050738">
    <property type="entry name" value="Sulfatase"/>
</dbReference>
<proteinExistence type="inferred from homology"/>
<accession>A0ABY4CDZ1</accession>
<sequence length="452" mass="51811">MSEARKPNVLWVLVDQMRAQAMGHRGDPNVITPNIDRLAVEGVTFSNAISGTPLCSPFRGSLITGRYPHRSSVAALNDPLDMKMPTIAHTFRENGYRTCWIGKWHLDGNRPELDLSFPENKKEKRIIPVERRGGFEDWWGYENNNQPFHCFVHSDQRSFRLPGYETDSLTDLLIGWLKNRSNEDQPFFATLSVQPPHDPYVAPPESMEKYIPGKIELRPNVPKVDVIQERAKRELAGYYAAIDRIDWNLGRIRNTLFELGLDQNTYIIFFSDHGDMHGSHGQFRKQAPWEESIRIPFIVGGPTRKSYKTKNLNFPINHVDIAPTTLGICGIPTPNGMEGADYSSYILEDHEPENVPNSAYISLPVPTAYQKGLIPEEGVDRPFRGIVTKDGWKYIVLEGQPWLLFNLHDDPYEQVNIAHIAMFKQKRKELQEQLECWIRQTDDTFLLPDSNV</sequence>
<dbReference type="EMBL" id="CP089291">
    <property type="protein sequence ID" value="UOF88753.1"/>
    <property type="molecule type" value="Genomic_DNA"/>
</dbReference>
<evidence type="ECO:0000313" key="6">
    <source>
        <dbReference type="EMBL" id="UOF88753.1"/>
    </source>
</evidence>
<keyword evidence="2" id="KW-0479">Metal-binding</keyword>
<keyword evidence="7" id="KW-1185">Reference proteome</keyword>
<dbReference type="InterPro" id="IPR017850">
    <property type="entry name" value="Alkaline_phosphatase_core_sf"/>
</dbReference>
<evidence type="ECO:0000256" key="4">
    <source>
        <dbReference type="ARBA" id="ARBA00022837"/>
    </source>
</evidence>
<dbReference type="PANTHER" id="PTHR42693">
    <property type="entry name" value="ARYLSULFATASE FAMILY MEMBER"/>
    <property type="match status" value="1"/>
</dbReference>
<comment type="similarity">
    <text evidence="1">Belongs to the sulfatase family.</text>
</comment>
<evidence type="ECO:0000313" key="7">
    <source>
        <dbReference type="Proteomes" id="UP000830167"/>
    </source>
</evidence>
<protein>
    <submittedName>
        <fullName evidence="6">Sulfatase</fullName>
    </submittedName>
</protein>
<dbReference type="CDD" id="cd16034">
    <property type="entry name" value="sulfatase_like"/>
    <property type="match status" value="1"/>
</dbReference>
<dbReference type="InterPro" id="IPR024607">
    <property type="entry name" value="Sulfatase_CS"/>
</dbReference>
<dbReference type="PANTHER" id="PTHR42693:SF33">
    <property type="entry name" value="ARYLSULFATASE"/>
    <property type="match status" value="1"/>
</dbReference>
<dbReference type="Pfam" id="PF00884">
    <property type="entry name" value="Sulfatase"/>
    <property type="match status" value="1"/>
</dbReference>
<keyword evidence="3" id="KW-0378">Hydrolase</keyword>
<evidence type="ECO:0000256" key="3">
    <source>
        <dbReference type="ARBA" id="ARBA00022801"/>
    </source>
</evidence>
<dbReference type="Proteomes" id="UP000830167">
    <property type="component" value="Chromosome"/>
</dbReference>
<dbReference type="Gene3D" id="3.40.720.10">
    <property type="entry name" value="Alkaline Phosphatase, subunit A"/>
    <property type="match status" value="1"/>
</dbReference>
<evidence type="ECO:0000259" key="5">
    <source>
        <dbReference type="Pfam" id="PF00884"/>
    </source>
</evidence>
<gene>
    <name evidence="6" type="ORF">LSG31_12425</name>
</gene>
<dbReference type="InterPro" id="IPR000917">
    <property type="entry name" value="Sulfatase_N"/>
</dbReference>
<name>A0ABY4CDZ1_9BACL</name>
<feature type="domain" description="Sulfatase N-terminal" evidence="5">
    <location>
        <begin position="7"/>
        <end position="331"/>
    </location>
</feature>
<keyword evidence="4" id="KW-0106">Calcium</keyword>
<dbReference type="PROSITE" id="PS00149">
    <property type="entry name" value="SULFATASE_2"/>
    <property type="match status" value="1"/>
</dbReference>
<organism evidence="6 7">
    <name type="scientific">Fodinisporobacter ferrooxydans</name>
    <dbReference type="NCBI Taxonomy" id="2901836"/>
    <lineage>
        <taxon>Bacteria</taxon>
        <taxon>Bacillati</taxon>
        <taxon>Bacillota</taxon>
        <taxon>Bacilli</taxon>
        <taxon>Bacillales</taxon>
        <taxon>Alicyclobacillaceae</taxon>
        <taxon>Fodinisporobacter</taxon>
    </lineage>
</organism>
<evidence type="ECO:0000256" key="2">
    <source>
        <dbReference type="ARBA" id="ARBA00022723"/>
    </source>
</evidence>
<dbReference type="RefSeq" id="WP_347435432.1">
    <property type="nucleotide sequence ID" value="NZ_CP089291.1"/>
</dbReference>
<dbReference type="SUPFAM" id="SSF53649">
    <property type="entry name" value="Alkaline phosphatase-like"/>
    <property type="match status" value="1"/>
</dbReference>
<reference evidence="6" key="1">
    <citation type="submission" date="2021-12" db="EMBL/GenBank/DDBJ databases">
        <title>Alicyclobacillaceae gen. nov., sp. nov., isolated from chalcocite enrichment system.</title>
        <authorList>
            <person name="Jiang Z."/>
        </authorList>
    </citation>
    <scope>NUCLEOTIDE SEQUENCE</scope>
    <source>
        <strain evidence="6">MYW30-H2</strain>
    </source>
</reference>
<evidence type="ECO:0000256" key="1">
    <source>
        <dbReference type="ARBA" id="ARBA00008779"/>
    </source>
</evidence>